<evidence type="ECO:0000313" key="1">
    <source>
        <dbReference type="EMBL" id="KAE9966595.1"/>
    </source>
</evidence>
<proteinExistence type="predicted"/>
<reference evidence="1 2" key="1">
    <citation type="submission" date="2018-12" db="EMBL/GenBank/DDBJ databases">
        <title>Venturia inaequalis Genome Resource.</title>
        <authorList>
            <person name="Lichtner F.J."/>
        </authorList>
    </citation>
    <scope>NUCLEOTIDE SEQUENCE [LARGE SCALE GENOMIC DNA]</scope>
    <source>
        <strain evidence="1 2">120213</strain>
    </source>
</reference>
<name>A0A8H3YMU0_VENIN</name>
<accession>A0A8H3YMU0</accession>
<protein>
    <submittedName>
        <fullName evidence="1">Uncharacterized protein</fullName>
    </submittedName>
</protein>
<comment type="caution">
    <text evidence="1">The sequence shown here is derived from an EMBL/GenBank/DDBJ whole genome shotgun (WGS) entry which is preliminary data.</text>
</comment>
<organism evidence="1 2">
    <name type="scientific">Venturia inaequalis</name>
    <name type="common">Apple scab fungus</name>
    <dbReference type="NCBI Taxonomy" id="5025"/>
    <lineage>
        <taxon>Eukaryota</taxon>
        <taxon>Fungi</taxon>
        <taxon>Dikarya</taxon>
        <taxon>Ascomycota</taxon>
        <taxon>Pezizomycotina</taxon>
        <taxon>Dothideomycetes</taxon>
        <taxon>Pleosporomycetidae</taxon>
        <taxon>Venturiales</taxon>
        <taxon>Venturiaceae</taxon>
        <taxon>Venturia</taxon>
    </lineage>
</organism>
<sequence>MKIYTAFYQLLPLVSLSHGYDFASAQDLNLCGHLYNGGSGFGTVRVITYNARCYNDGKFIKLRCLITRPVARGEIPGTWECLEHQTCIPHERGPEVHHQDAGCITLFSPMGEKGDADVDNHACSAGMTIGNDPIWILSSISADQPNNQPGIVGCTITQSGTHRNIYSKNPCPKQSSLIRLAAHTTYQACITTALAFAKKSVAFTWHVSGPGMTRRGLDDGKPFSEMFTIVNGTANAKDAVQIVIGD</sequence>
<evidence type="ECO:0000313" key="2">
    <source>
        <dbReference type="Proteomes" id="UP000447873"/>
    </source>
</evidence>
<dbReference type="Proteomes" id="UP000447873">
    <property type="component" value="Unassembled WGS sequence"/>
</dbReference>
<dbReference type="AlphaFoldDB" id="A0A8H3YMU0"/>
<dbReference type="EMBL" id="WNWS01000507">
    <property type="protein sequence ID" value="KAE9966595.1"/>
    <property type="molecule type" value="Genomic_DNA"/>
</dbReference>
<gene>
    <name evidence="1" type="ORF">EG328_008814</name>
</gene>